<sequence>MPLLEWDIQKLKYKLTAKLLRLIKSFDSSSAWSTAPISAKDFVRSFKLLWLDITDVEALDMTASVILKCSVLLRCMACIAFWHINSPLALSTSCIPISLALKSTPSSFKFKGLLSRPETFRILLRTELVTLDPKKTRLTPQTSRLPYMYELGSLGIYVQIAAKFIEIDNDKTEIIFNVQVKHARSQSCQTLNDKFMRTEHLFELGDRKKLARHHHWSVL</sequence>
<keyword evidence="1" id="KW-1185">Reference proteome</keyword>
<name>A0A915HYJ9_ROMCU</name>
<accession>A0A915HYJ9</accession>
<organism evidence="1 2">
    <name type="scientific">Romanomermis culicivorax</name>
    <name type="common">Nematode worm</name>
    <dbReference type="NCBI Taxonomy" id="13658"/>
    <lineage>
        <taxon>Eukaryota</taxon>
        <taxon>Metazoa</taxon>
        <taxon>Ecdysozoa</taxon>
        <taxon>Nematoda</taxon>
        <taxon>Enoplea</taxon>
        <taxon>Dorylaimia</taxon>
        <taxon>Mermithida</taxon>
        <taxon>Mermithoidea</taxon>
        <taxon>Mermithidae</taxon>
        <taxon>Romanomermis</taxon>
    </lineage>
</organism>
<evidence type="ECO:0000313" key="2">
    <source>
        <dbReference type="WBParaSite" id="nRc.2.0.1.t06647-RA"/>
    </source>
</evidence>
<protein>
    <submittedName>
        <fullName evidence="2">Uncharacterized protein</fullName>
    </submittedName>
</protein>
<dbReference type="WBParaSite" id="nRc.2.0.1.t06647-RA">
    <property type="protein sequence ID" value="nRc.2.0.1.t06647-RA"/>
    <property type="gene ID" value="nRc.2.0.1.g06647"/>
</dbReference>
<reference evidence="2" key="1">
    <citation type="submission" date="2022-11" db="UniProtKB">
        <authorList>
            <consortium name="WormBaseParasite"/>
        </authorList>
    </citation>
    <scope>IDENTIFICATION</scope>
</reference>
<proteinExistence type="predicted"/>
<evidence type="ECO:0000313" key="1">
    <source>
        <dbReference type="Proteomes" id="UP000887565"/>
    </source>
</evidence>
<dbReference type="AlphaFoldDB" id="A0A915HYJ9"/>
<dbReference type="Proteomes" id="UP000887565">
    <property type="component" value="Unplaced"/>
</dbReference>